<evidence type="ECO:0000313" key="2">
    <source>
        <dbReference type="Proteomes" id="UP000886845"/>
    </source>
</evidence>
<proteinExistence type="predicted"/>
<evidence type="ECO:0000313" key="1">
    <source>
        <dbReference type="EMBL" id="HIV09172.1"/>
    </source>
</evidence>
<sequence>MELPHVTSALDEALARFEGARLAFVDGVWVNESVRGRDLKYYIFDWDDNVLCMPTRIHMERLNSKGQWVPHVCSTATYSVIRADTAHYRFPQGRRELAFVEFQDTRTPLGGGNFLEDLDRALDAIAAGRRTPPPSFATFRKTLVEGRLFAIVTARGHASETLRQGVERFIERVLTPVERETMLINLRGYSYCFDHVQTFPSQTAVLRRYLSLNRYHAITSPDFDRRLAEEAPGLTTQEGRKRFAIRDFVDHLIRILDTTGMAALRLPISIGFSDDDPRNVRAVQAYITDVLSRRFPTVKFCVYDTSDGAGAHKMTISGQLELPLE</sequence>
<protein>
    <submittedName>
        <fullName evidence="1">Uncharacterized protein</fullName>
    </submittedName>
</protein>
<comment type="caution">
    <text evidence="1">The sequence shown here is derived from an EMBL/GenBank/DDBJ whole genome shotgun (WGS) entry which is preliminary data.</text>
</comment>
<accession>A0A9D1NMP8</accession>
<dbReference type="AlphaFoldDB" id="A0A9D1NMP8"/>
<reference evidence="1" key="2">
    <citation type="journal article" date="2021" name="PeerJ">
        <title>Extensive microbial diversity within the chicken gut microbiome revealed by metagenomics and culture.</title>
        <authorList>
            <person name="Gilroy R."/>
            <person name="Ravi A."/>
            <person name="Getino M."/>
            <person name="Pursley I."/>
            <person name="Horton D.L."/>
            <person name="Alikhan N.F."/>
            <person name="Baker D."/>
            <person name="Gharbi K."/>
            <person name="Hall N."/>
            <person name="Watson M."/>
            <person name="Adriaenssens E.M."/>
            <person name="Foster-Nyarko E."/>
            <person name="Jarju S."/>
            <person name="Secka A."/>
            <person name="Antonio M."/>
            <person name="Oren A."/>
            <person name="Chaudhuri R.R."/>
            <person name="La Ragione R."/>
            <person name="Hildebrand F."/>
            <person name="Pallen M.J."/>
        </authorList>
    </citation>
    <scope>NUCLEOTIDE SEQUENCE</scope>
    <source>
        <strain evidence="1">35461</strain>
    </source>
</reference>
<dbReference type="EMBL" id="DVOR01000113">
    <property type="protein sequence ID" value="HIV09172.1"/>
    <property type="molecule type" value="Genomic_DNA"/>
</dbReference>
<dbReference type="Proteomes" id="UP000886845">
    <property type="component" value="Unassembled WGS sequence"/>
</dbReference>
<organism evidence="1 2">
    <name type="scientific">Candidatus Spyradenecus faecavium</name>
    <dbReference type="NCBI Taxonomy" id="2840947"/>
    <lineage>
        <taxon>Bacteria</taxon>
        <taxon>Pseudomonadati</taxon>
        <taxon>Lentisphaerota</taxon>
        <taxon>Lentisphaeria</taxon>
        <taxon>Lentisphaerales</taxon>
        <taxon>Lentisphaeraceae</taxon>
        <taxon>Lentisphaeraceae incertae sedis</taxon>
        <taxon>Candidatus Spyradenecus</taxon>
    </lineage>
</organism>
<gene>
    <name evidence="1" type="ORF">IAC79_03555</name>
</gene>
<reference evidence="1" key="1">
    <citation type="submission" date="2020-10" db="EMBL/GenBank/DDBJ databases">
        <authorList>
            <person name="Gilroy R."/>
        </authorList>
    </citation>
    <scope>NUCLEOTIDE SEQUENCE</scope>
    <source>
        <strain evidence="1">35461</strain>
    </source>
</reference>
<name>A0A9D1NMP8_9BACT</name>